<dbReference type="EMBL" id="BGPR01000495">
    <property type="protein sequence ID" value="GBM23273.1"/>
    <property type="molecule type" value="Genomic_DNA"/>
</dbReference>
<sequence length="144" mass="16466">MFTRRLQIVNCRLLKRPLDGELGKQCGYKSGVPPIDLEIQRKNEASFSFGRPSPDMINGRLPLCYIPYPALLKPIQTIKYDYNIPNHFAKTCFTDGSKMNSKLSLAFVVHKDDQEICVQEFRIRDESTVFQAKLLCINLAVKVV</sequence>
<dbReference type="Proteomes" id="UP000499080">
    <property type="component" value="Unassembled WGS sequence"/>
</dbReference>
<gene>
    <name evidence="1" type="ORF">AVEN_26007_2</name>
</gene>
<dbReference type="AlphaFoldDB" id="A0A4Y2E2A7"/>
<evidence type="ECO:0000313" key="2">
    <source>
        <dbReference type="Proteomes" id="UP000499080"/>
    </source>
</evidence>
<keyword evidence="2" id="KW-1185">Reference proteome</keyword>
<protein>
    <submittedName>
        <fullName evidence="1">Uncharacterized protein</fullName>
    </submittedName>
</protein>
<proteinExistence type="predicted"/>
<name>A0A4Y2E2A7_ARAVE</name>
<comment type="caution">
    <text evidence="1">The sequence shown here is derived from an EMBL/GenBank/DDBJ whole genome shotgun (WGS) entry which is preliminary data.</text>
</comment>
<evidence type="ECO:0000313" key="1">
    <source>
        <dbReference type="EMBL" id="GBM23273.1"/>
    </source>
</evidence>
<organism evidence="1 2">
    <name type="scientific">Araneus ventricosus</name>
    <name type="common">Orbweaver spider</name>
    <name type="synonym">Epeira ventricosa</name>
    <dbReference type="NCBI Taxonomy" id="182803"/>
    <lineage>
        <taxon>Eukaryota</taxon>
        <taxon>Metazoa</taxon>
        <taxon>Ecdysozoa</taxon>
        <taxon>Arthropoda</taxon>
        <taxon>Chelicerata</taxon>
        <taxon>Arachnida</taxon>
        <taxon>Araneae</taxon>
        <taxon>Araneomorphae</taxon>
        <taxon>Entelegynae</taxon>
        <taxon>Araneoidea</taxon>
        <taxon>Araneidae</taxon>
        <taxon>Araneus</taxon>
    </lineage>
</organism>
<reference evidence="1 2" key="1">
    <citation type="journal article" date="2019" name="Sci. Rep.">
        <title>Orb-weaving spider Araneus ventricosus genome elucidates the spidroin gene catalogue.</title>
        <authorList>
            <person name="Kono N."/>
            <person name="Nakamura H."/>
            <person name="Ohtoshi R."/>
            <person name="Moran D.A.P."/>
            <person name="Shinohara A."/>
            <person name="Yoshida Y."/>
            <person name="Fujiwara M."/>
            <person name="Mori M."/>
            <person name="Tomita M."/>
            <person name="Arakawa K."/>
        </authorList>
    </citation>
    <scope>NUCLEOTIDE SEQUENCE [LARGE SCALE GENOMIC DNA]</scope>
</reference>
<accession>A0A4Y2E2A7</accession>